<dbReference type="SUPFAM" id="SSF51126">
    <property type="entry name" value="Pectin lyase-like"/>
    <property type="match status" value="2"/>
</dbReference>
<dbReference type="InterPro" id="IPR053243">
    <property type="entry name" value="SJ_maturation_regulator"/>
</dbReference>
<dbReference type="InterPro" id="IPR006626">
    <property type="entry name" value="PbH1"/>
</dbReference>
<evidence type="ECO:0000313" key="6">
    <source>
        <dbReference type="EMBL" id="TGU72114.1"/>
    </source>
</evidence>
<accession>A0A4S1CF12</accession>
<keyword evidence="4" id="KW-0325">Glycoprotein</keyword>
<dbReference type="InterPro" id="IPR013783">
    <property type="entry name" value="Ig-like_fold"/>
</dbReference>
<evidence type="ECO:0000256" key="2">
    <source>
        <dbReference type="ARBA" id="ARBA00022729"/>
    </source>
</evidence>
<feature type="domain" description="Fibronectin type-III" evidence="5">
    <location>
        <begin position="224"/>
        <end position="320"/>
    </location>
</feature>
<dbReference type="EMBL" id="SRSC01000002">
    <property type="protein sequence ID" value="TGU72114.1"/>
    <property type="molecule type" value="Genomic_DNA"/>
</dbReference>
<reference evidence="6 7" key="1">
    <citation type="submission" date="2019-04" db="EMBL/GenBank/DDBJ databases">
        <title>Geobacter oryzae sp. nov., ferric-reducing bacteria isolated from paddy soil.</title>
        <authorList>
            <person name="Xu Z."/>
            <person name="Masuda Y."/>
            <person name="Itoh H."/>
            <person name="Senoo K."/>
        </authorList>
    </citation>
    <scope>NUCLEOTIDE SEQUENCE [LARGE SCALE GENOMIC DNA]</scope>
    <source>
        <strain evidence="6 7">Red111</strain>
    </source>
</reference>
<dbReference type="PROSITE" id="PS00018">
    <property type="entry name" value="EF_HAND_1"/>
    <property type="match status" value="1"/>
</dbReference>
<dbReference type="SMART" id="SM00710">
    <property type="entry name" value="PbH1"/>
    <property type="match status" value="8"/>
</dbReference>
<dbReference type="SUPFAM" id="SSF49265">
    <property type="entry name" value="Fibronectin type III"/>
    <property type="match status" value="1"/>
</dbReference>
<dbReference type="InterPro" id="IPR011050">
    <property type="entry name" value="Pectin_lyase_fold/virulence"/>
</dbReference>
<feature type="non-terminal residue" evidence="6">
    <location>
        <position position="1"/>
    </location>
</feature>
<keyword evidence="3" id="KW-0677">Repeat</keyword>
<feature type="domain" description="Fibronectin type-III" evidence="5">
    <location>
        <begin position="788"/>
        <end position="884"/>
    </location>
</feature>
<dbReference type="SMART" id="SM00060">
    <property type="entry name" value="FN3"/>
    <property type="match status" value="2"/>
</dbReference>
<dbReference type="InterPro" id="IPR039448">
    <property type="entry name" value="Beta_helix"/>
</dbReference>
<protein>
    <recommendedName>
        <fullName evidence="1">Probable pectate lyase C</fullName>
    </recommendedName>
</protein>
<dbReference type="AlphaFoldDB" id="A0A4S1CF12"/>
<evidence type="ECO:0000256" key="4">
    <source>
        <dbReference type="ARBA" id="ARBA00023180"/>
    </source>
</evidence>
<dbReference type="GO" id="GO:0045217">
    <property type="term" value="P:cell-cell junction maintenance"/>
    <property type="evidence" value="ECO:0007669"/>
    <property type="project" value="TreeGrafter"/>
</dbReference>
<dbReference type="InterPro" id="IPR036116">
    <property type="entry name" value="FN3_sf"/>
</dbReference>
<dbReference type="PROSITE" id="PS50853">
    <property type="entry name" value="FN3"/>
    <property type="match status" value="2"/>
</dbReference>
<dbReference type="Gene3D" id="2.160.20.10">
    <property type="entry name" value="Single-stranded right-handed beta-helix, Pectin lyase-like"/>
    <property type="match status" value="2"/>
</dbReference>
<evidence type="ECO:0000313" key="7">
    <source>
        <dbReference type="Proteomes" id="UP000306416"/>
    </source>
</evidence>
<dbReference type="Pfam" id="PF00041">
    <property type="entry name" value="fn3"/>
    <property type="match status" value="2"/>
</dbReference>
<name>A0A4S1CF12_9BACT</name>
<dbReference type="Gene3D" id="2.60.40.10">
    <property type="entry name" value="Immunoglobulins"/>
    <property type="match status" value="2"/>
</dbReference>
<dbReference type="PANTHER" id="PTHR47653:SF1">
    <property type="entry name" value="DELETED IN MALIGNANT BRAIN TUMORS 1 PROTEIN"/>
    <property type="match status" value="1"/>
</dbReference>
<dbReference type="PANTHER" id="PTHR47653">
    <property type="entry name" value="PROTEIN BARK BEETLE"/>
    <property type="match status" value="1"/>
</dbReference>
<dbReference type="InterPro" id="IPR018247">
    <property type="entry name" value="EF_Hand_1_Ca_BS"/>
</dbReference>
<evidence type="ECO:0000259" key="5">
    <source>
        <dbReference type="PROSITE" id="PS50853"/>
    </source>
</evidence>
<gene>
    <name evidence="6" type="ORF">E4633_07275</name>
</gene>
<comment type="caution">
    <text evidence="6">The sequence shown here is derived from an EMBL/GenBank/DDBJ whole genome shotgun (WGS) entry which is preliminary data.</text>
</comment>
<dbReference type="Proteomes" id="UP000306416">
    <property type="component" value="Unassembled WGS sequence"/>
</dbReference>
<organism evidence="6 7">
    <name type="scientific">Geomonas terrae</name>
    <dbReference type="NCBI Taxonomy" id="2562681"/>
    <lineage>
        <taxon>Bacteria</taxon>
        <taxon>Pseudomonadati</taxon>
        <taxon>Thermodesulfobacteriota</taxon>
        <taxon>Desulfuromonadia</taxon>
        <taxon>Geobacterales</taxon>
        <taxon>Geobacteraceae</taxon>
        <taxon>Geomonas</taxon>
    </lineage>
</organism>
<keyword evidence="7" id="KW-1185">Reference proteome</keyword>
<dbReference type="Pfam" id="PF13229">
    <property type="entry name" value="Beta_helix"/>
    <property type="match status" value="1"/>
</dbReference>
<dbReference type="GO" id="GO:0016020">
    <property type="term" value="C:membrane"/>
    <property type="evidence" value="ECO:0007669"/>
    <property type="project" value="TreeGrafter"/>
</dbReference>
<keyword evidence="2" id="KW-0732">Signal</keyword>
<dbReference type="InterPro" id="IPR003961">
    <property type="entry name" value="FN3_dom"/>
</dbReference>
<sequence length="959" mass="100654">VYLNQASPYISRSVIRNSLASGVFSSNAAKAVVRDSELYGNGGCGITGFSFGSAVMNVSGNVIRNNQCGISLGNGVVNNNIIAGNSIGVTASSSPGTVSFSYNSIVNSAATAVSMENQSGISYLLSNTFSGNSGDQYNNSTIVSGNGFWESNTVISSNNLFDLVPYAIYNRNVNSTPALSAINNWWGTAVDGAIQAKIYDWLDDGSKGVVNYVPYLTIPNVAAPISPPSEVKASLNGTDVTLSWKANPEGDVAGFKIYWGTEAGYSYANSADVGSGTSYTLTGIDPTKIYHVAVTAYDNDYDITKDDPDTAVNENQTNGNESWYSEVVVTATPPNDTEAPVNRSINFIDGGIPATLSVNVSLALVGTDNTGIVGYWISESSAIPKADDSGWTTVATVKAYAANIPFVLSGAAGTKTVYVWFKDAAGNLSEGGSSSIVLHTSLTGTPVYGVLTSNTTWTKSNSPYVVLNNILVPVGTTLTVEPGVVVKFDKDRVLQINGTLLARGTFAQPIIFTSGQTSPAAGDWGRIYFDATSTAAVFDSAGNYLNGSIIEHSIVEYGAGPDGMVYLNQASPYISRSVIRNSLASGVFSSNAAKAVVRDSELYGNGGCGITGFSFGSAVMNVSGNVIRNNQCGISLGNGVVNNNIIAGNSIGVTASSSPGTVSFSYNSIVNSAATAVSMENQSGISYLLSNTFSGNSGDQYNNSTIVSGNGFWESNTVISSNNLFDLVPYAIYNRNVNSTPALSAINNWWGTAVDGAIQAKIYDWLDDGSKGVVNYVPYLTIPNVAAPISPPSEVKASLNGTDVTLSWKANPEGDVAGFKIYWGTEAGYSYANSADVGSGTSYTLTGIDPTKIYHVAVTAYDNDYDITKDDPDTAVNENQTNGNESWYSEVIIGQVVNKVGDCNNDGQISIAEVFNVINRFLGVETGVDCVDVGTTNVVTITDIQKAFNNFLANDSLIH</sequence>
<evidence type="ECO:0000256" key="1">
    <source>
        <dbReference type="ARBA" id="ARBA00016512"/>
    </source>
</evidence>
<proteinExistence type="predicted"/>
<dbReference type="RefSeq" id="WP_198419407.1">
    <property type="nucleotide sequence ID" value="NZ_SRSC01000002.1"/>
</dbReference>
<evidence type="ECO:0000256" key="3">
    <source>
        <dbReference type="ARBA" id="ARBA00022737"/>
    </source>
</evidence>
<dbReference type="CDD" id="cd00063">
    <property type="entry name" value="FN3"/>
    <property type="match status" value="2"/>
</dbReference>
<dbReference type="InterPro" id="IPR012334">
    <property type="entry name" value="Pectin_lyas_fold"/>
</dbReference>